<proteinExistence type="predicted"/>
<dbReference type="SUPFAM" id="SSF143744">
    <property type="entry name" value="GlcG-like"/>
    <property type="match status" value="1"/>
</dbReference>
<protein>
    <submittedName>
        <fullName evidence="1">Protein GlcG</fullName>
    </submittedName>
</protein>
<dbReference type="Pfam" id="PF03928">
    <property type="entry name" value="HbpS-like"/>
    <property type="match status" value="1"/>
</dbReference>
<dbReference type="Gene3D" id="3.30.450.150">
    <property type="entry name" value="Haem-degrading domain"/>
    <property type="match status" value="1"/>
</dbReference>
<name>A0A160TYF6_9ZZZZ</name>
<gene>
    <name evidence="1" type="ORF">MGWOODY_Hyp2621</name>
</gene>
<dbReference type="InterPro" id="IPR005624">
    <property type="entry name" value="PduO/GlcC-like"/>
</dbReference>
<dbReference type="InterPro" id="IPR052517">
    <property type="entry name" value="GlcG_carb_metab_protein"/>
</dbReference>
<reference evidence="1" key="1">
    <citation type="submission" date="2015-10" db="EMBL/GenBank/DDBJ databases">
        <authorList>
            <person name="Gilbert D.G."/>
        </authorList>
    </citation>
    <scope>NUCLEOTIDE SEQUENCE</scope>
</reference>
<dbReference type="AlphaFoldDB" id="A0A160TYF6"/>
<evidence type="ECO:0000313" key="1">
    <source>
        <dbReference type="EMBL" id="CUS56163.1"/>
    </source>
</evidence>
<organism evidence="1">
    <name type="scientific">hydrothermal vent metagenome</name>
    <dbReference type="NCBI Taxonomy" id="652676"/>
    <lineage>
        <taxon>unclassified sequences</taxon>
        <taxon>metagenomes</taxon>
        <taxon>ecological metagenomes</taxon>
    </lineage>
</organism>
<sequence>MRRTLITATLFAAAGLVAQAQDAKPTMGLETAGTIVTACIDHAEANAQAVAIAVYDQHGNLRAFARMDDASAGVSDIAMWKGKSAGKYGYATAMTAEWGIGPGDVANWRGGLPIHLEGGELIGGVGVSGAPSVFDEECGNVGIAAAGLPMADIMEVDAED</sequence>
<dbReference type="EMBL" id="CZQD01000018">
    <property type="protein sequence ID" value="CUS56163.1"/>
    <property type="molecule type" value="Genomic_DNA"/>
</dbReference>
<accession>A0A160TYF6</accession>
<dbReference type="InterPro" id="IPR038084">
    <property type="entry name" value="PduO/GlcC-like_sf"/>
</dbReference>
<dbReference type="PANTHER" id="PTHR34309">
    <property type="entry name" value="SLR1406 PROTEIN"/>
    <property type="match status" value="1"/>
</dbReference>
<dbReference type="PANTHER" id="PTHR34309:SF1">
    <property type="entry name" value="PROTEIN GLCG"/>
    <property type="match status" value="1"/>
</dbReference>